<accession>A0A8X6F0U8</accession>
<comment type="caution">
    <text evidence="1">The sequence shown here is derived from an EMBL/GenBank/DDBJ whole genome shotgun (WGS) entry which is preliminary data.</text>
</comment>
<evidence type="ECO:0000313" key="1">
    <source>
        <dbReference type="EMBL" id="GFQ66431.1"/>
    </source>
</evidence>
<evidence type="ECO:0000313" key="2">
    <source>
        <dbReference type="Proteomes" id="UP000887116"/>
    </source>
</evidence>
<organism evidence="1 2">
    <name type="scientific">Trichonephila clavata</name>
    <name type="common">Joro spider</name>
    <name type="synonym">Nephila clavata</name>
    <dbReference type="NCBI Taxonomy" id="2740835"/>
    <lineage>
        <taxon>Eukaryota</taxon>
        <taxon>Metazoa</taxon>
        <taxon>Ecdysozoa</taxon>
        <taxon>Arthropoda</taxon>
        <taxon>Chelicerata</taxon>
        <taxon>Arachnida</taxon>
        <taxon>Araneae</taxon>
        <taxon>Araneomorphae</taxon>
        <taxon>Entelegynae</taxon>
        <taxon>Araneoidea</taxon>
        <taxon>Nephilidae</taxon>
        <taxon>Trichonephila</taxon>
    </lineage>
</organism>
<keyword evidence="2" id="KW-1185">Reference proteome</keyword>
<gene>
    <name evidence="1" type="ORF">TNCT_437431</name>
</gene>
<dbReference type="Proteomes" id="UP000887116">
    <property type="component" value="Unassembled WGS sequence"/>
</dbReference>
<dbReference type="EMBL" id="BMAO01000370">
    <property type="protein sequence ID" value="GFQ66431.1"/>
    <property type="molecule type" value="Genomic_DNA"/>
</dbReference>
<dbReference type="OrthoDB" id="10519078at2759"/>
<dbReference type="AlphaFoldDB" id="A0A8X6F0U8"/>
<protein>
    <submittedName>
        <fullName evidence="1">Uncharacterized protein</fullName>
    </submittedName>
</protein>
<proteinExistence type="predicted"/>
<reference evidence="1" key="1">
    <citation type="submission" date="2020-07" db="EMBL/GenBank/DDBJ databases">
        <title>Multicomponent nature underlies the extraordinary mechanical properties of spider dragline silk.</title>
        <authorList>
            <person name="Kono N."/>
            <person name="Nakamura H."/>
            <person name="Mori M."/>
            <person name="Yoshida Y."/>
            <person name="Ohtoshi R."/>
            <person name="Malay A.D."/>
            <person name="Moran D.A.P."/>
            <person name="Tomita M."/>
            <person name="Numata K."/>
            <person name="Arakawa K."/>
        </authorList>
    </citation>
    <scope>NUCLEOTIDE SEQUENCE</scope>
</reference>
<sequence>MFSTSMTFKERYVHRWMHHHIPLLKISLVVLPSKTLVFCVRGLYDHLHQERRGMVLVKGNEQQRLIESHGLPAVSLENLPKYKELCSDKAYLPIITKTSTEKETSASAVL</sequence>
<name>A0A8X6F0U8_TRICU</name>